<dbReference type="FunFam" id="3.40.50.1000:FF:000025">
    <property type="entry name" value="HAD hydrolase, family IB"/>
    <property type="match status" value="1"/>
</dbReference>
<dbReference type="CDD" id="cd02612">
    <property type="entry name" value="HAD_PGPPase"/>
    <property type="match status" value="1"/>
</dbReference>
<evidence type="ECO:0000256" key="7">
    <source>
        <dbReference type="ARBA" id="ARBA00022842"/>
    </source>
</evidence>
<organism evidence="11 12">
    <name type="scientific">Cycloclasticus pugetii</name>
    <dbReference type="NCBI Taxonomy" id="34068"/>
    <lineage>
        <taxon>Bacteria</taxon>
        <taxon>Pseudomonadati</taxon>
        <taxon>Pseudomonadota</taxon>
        <taxon>Gammaproteobacteria</taxon>
        <taxon>Thiotrichales</taxon>
        <taxon>Piscirickettsiaceae</taxon>
        <taxon>Cycloclasticus</taxon>
    </lineage>
</organism>
<dbReference type="RefSeq" id="WP_016391015.1">
    <property type="nucleotide sequence ID" value="NZ_KE646811.1"/>
</dbReference>
<dbReference type="SUPFAM" id="SSF56784">
    <property type="entry name" value="HAD-like"/>
    <property type="match status" value="1"/>
</dbReference>
<dbReference type="GO" id="GO:0046872">
    <property type="term" value="F:metal ion binding"/>
    <property type="evidence" value="ECO:0007669"/>
    <property type="project" value="UniProtKB-KW"/>
</dbReference>
<dbReference type="PANTHER" id="PTHR43344:SF13">
    <property type="entry name" value="PHOSPHATASE RV3661-RELATED"/>
    <property type="match status" value="1"/>
</dbReference>
<evidence type="ECO:0000256" key="4">
    <source>
        <dbReference type="ARBA" id="ARBA00021697"/>
    </source>
</evidence>
<dbReference type="InterPro" id="IPR050582">
    <property type="entry name" value="HAD-like_SerB"/>
</dbReference>
<evidence type="ECO:0000313" key="11">
    <source>
        <dbReference type="EMBL" id="EPD12333.1"/>
    </source>
</evidence>
<comment type="similarity">
    <text evidence="2">Belongs to the HAD-like hydrolase superfamily. SerB family.</text>
</comment>
<dbReference type="PANTHER" id="PTHR43344">
    <property type="entry name" value="PHOSPHOSERINE PHOSPHATASE"/>
    <property type="match status" value="1"/>
</dbReference>
<evidence type="ECO:0000256" key="9">
    <source>
        <dbReference type="ARBA" id="ARBA00052092"/>
    </source>
</evidence>
<dbReference type="InterPro" id="IPR023214">
    <property type="entry name" value="HAD_sf"/>
</dbReference>
<evidence type="ECO:0000256" key="6">
    <source>
        <dbReference type="ARBA" id="ARBA00022801"/>
    </source>
</evidence>
<dbReference type="Pfam" id="PF12710">
    <property type="entry name" value="HAD"/>
    <property type="match status" value="1"/>
</dbReference>
<comment type="pathway">
    <text evidence="1">Amino-acid biosynthesis; L-histidine biosynthesis; L-histidine from 5-phospho-alpha-D-ribose 1-diphosphate: step 8/9.</text>
</comment>
<dbReference type="AlphaFoldDB" id="A0AB33YZJ3"/>
<evidence type="ECO:0000256" key="1">
    <source>
        <dbReference type="ARBA" id="ARBA00004970"/>
    </source>
</evidence>
<evidence type="ECO:0000256" key="10">
    <source>
        <dbReference type="ARBA" id="ARBA00053547"/>
    </source>
</evidence>
<gene>
    <name evidence="11" type="ORF">L196_11034</name>
</gene>
<name>A0AB33YZJ3_9GAMM</name>
<dbReference type="InterPro" id="IPR006385">
    <property type="entry name" value="HAD_hydro_SerB1"/>
</dbReference>
<dbReference type="Proteomes" id="UP000015462">
    <property type="component" value="Unassembled WGS sequence"/>
</dbReference>
<protein>
    <recommendedName>
        <fullName evidence="4">Histidinol-phosphatase</fullName>
        <ecNumber evidence="3">3.1.3.15</ecNumber>
    </recommendedName>
    <alternativeName>
        <fullName evidence="8">Histidinol-phosphate phosphatase</fullName>
    </alternativeName>
</protein>
<keyword evidence="5" id="KW-0479">Metal-binding</keyword>
<evidence type="ECO:0000256" key="5">
    <source>
        <dbReference type="ARBA" id="ARBA00022723"/>
    </source>
</evidence>
<proteinExistence type="inferred from homology"/>
<keyword evidence="7" id="KW-0460">Magnesium</keyword>
<dbReference type="NCBIfam" id="TIGR01488">
    <property type="entry name" value="HAD-SF-IB"/>
    <property type="match status" value="1"/>
</dbReference>
<dbReference type="InterPro" id="IPR036412">
    <property type="entry name" value="HAD-like_sf"/>
</dbReference>
<evidence type="ECO:0000256" key="3">
    <source>
        <dbReference type="ARBA" id="ARBA00013085"/>
    </source>
</evidence>
<keyword evidence="12" id="KW-1185">Reference proteome</keyword>
<dbReference type="GO" id="GO:0004401">
    <property type="term" value="F:histidinol-phosphatase activity"/>
    <property type="evidence" value="ECO:0007669"/>
    <property type="project" value="UniProtKB-EC"/>
</dbReference>
<dbReference type="EMBL" id="ASHL01000012">
    <property type="protein sequence ID" value="EPD12333.1"/>
    <property type="molecule type" value="Genomic_DNA"/>
</dbReference>
<evidence type="ECO:0000256" key="2">
    <source>
        <dbReference type="ARBA" id="ARBA00009184"/>
    </source>
</evidence>
<dbReference type="NCBIfam" id="TIGR01490">
    <property type="entry name" value="HAD-SF-IB-hyp1"/>
    <property type="match status" value="1"/>
</dbReference>
<dbReference type="Gene3D" id="1.20.1440.100">
    <property type="entry name" value="SG protein - dephosphorylation function"/>
    <property type="match status" value="1"/>
</dbReference>
<keyword evidence="6 11" id="KW-0378">Hydrolase</keyword>
<accession>A0AB33YZJ3</accession>
<comment type="catalytic activity">
    <reaction evidence="9">
        <text>L-histidinol phosphate + H2O = L-histidinol + phosphate</text>
        <dbReference type="Rhea" id="RHEA:14465"/>
        <dbReference type="ChEBI" id="CHEBI:15377"/>
        <dbReference type="ChEBI" id="CHEBI:43474"/>
        <dbReference type="ChEBI" id="CHEBI:57699"/>
        <dbReference type="ChEBI" id="CHEBI:57980"/>
        <dbReference type="EC" id="3.1.3.15"/>
    </reaction>
    <physiologicalReaction direction="left-to-right" evidence="9">
        <dbReference type="Rhea" id="RHEA:14466"/>
    </physiologicalReaction>
</comment>
<reference evidence="11 12" key="1">
    <citation type="journal article" date="2013" name="Genome Announc.">
        <title>Genome Sequence of the Pyrene- and Fluoranthene-Degrading Bacterium Cycloclasticus sp. Strain PY97M.</title>
        <authorList>
            <person name="Cui Z."/>
            <person name="Xu G."/>
            <person name="Li Q."/>
            <person name="Gao W."/>
            <person name="Zheng L."/>
        </authorList>
    </citation>
    <scope>NUCLEOTIDE SEQUENCE [LARGE SCALE GENOMIC DNA]</scope>
    <source>
        <strain evidence="11 12">PY97M</strain>
    </source>
</reference>
<comment type="caution">
    <text evidence="11">The sequence shown here is derived from an EMBL/GenBank/DDBJ whole genome shotgun (WGS) entry which is preliminary data.</text>
</comment>
<dbReference type="EC" id="3.1.3.15" evidence="3"/>
<sequence>MSLAIFDLDNTLISDDSDHLWGEFLVEKKLVDGDDYAKANTQFYNDYCQGKLDIGEYLSFALSFLAEHPVEKLHQWREQFIDEKIRPLILTAAQDLVEEHRNKGDTLMVITATNRFVTEPIVKLFGIPTVLATEPEFVDGRYTGEYVDTPCYQDGKVSRLTQWLADNQADLSNSTFYSDSHNDIPLLEKVTHPVAVDPDEQLKHHAIKNDWPIITLR</sequence>
<evidence type="ECO:0000313" key="12">
    <source>
        <dbReference type="Proteomes" id="UP000015462"/>
    </source>
</evidence>
<dbReference type="Gene3D" id="3.40.50.1000">
    <property type="entry name" value="HAD superfamily/HAD-like"/>
    <property type="match status" value="1"/>
</dbReference>
<comment type="function">
    <text evidence="10">Catalyzes the dephosphorylation of histidinol-phosphate to histidinol, the direct precursor of histidine.</text>
</comment>
<evidence type="ECO:0000256" key="8">
    <source>
        <dbReference type="ARBA" id="ARBA00033209"/>
    </source>
</evidence>